<keyword evidence="4" id="KW-1185">Reference proteome</keyword>
<proteinExistence type="predicted"/>
<evidence type="ECO:0000313" key="4">
    <source>
        <dbReference type="Proteomes" id="UP000307790"/>
    </source>
</evidence>
<dbReference type="GO" id="GO:0019867">
    <property type="term" value="C:outer membrane"/>
    <property type="evidence" value="ECO:0007669"/>
    <property type="project" value="InterPro"/>
</dbReference>
<sequence>MKLVIVWVSLVLMIFSYPLYAQYERNKAIPVEKVLFGQVLSVRDISREELVEDRDHGWKVFGGALIGGAIGNQFGGGSGRVATTILGSIIGGSMASNNNPQYQSRTIRLVEIMVETEQDGQFMVVQDFDPSMVFLQDDLVRMIYLQGGIVRLDKQM</sequence>
<organism evidence="3 4">
    <name type="scientific">Thalassotalea litorea</name>
    <dbReference type="NCBI Taxonomy" id="2020715"/>
    <lineage>
        <taxon>Bacteria</taxon>
        <taxon>Pseudomonadati</taxon>
        <taxon>Pseudomonadota</taxon>
        <taxon>Gammaproteobacteria</taxon>
        <taxon>Alteromonadales</taxon>
        <taxon>Colwelliaceae</taxon>
        <taxon>Thalassotalea</taxon>
    </lineage>
</organism>
<dbReference type="Proteomes" id="UP000307790">
    <property type="component" value="Unassembled WGS sequence"/>
</dbReference>
<evidence type="ECO:0000256" key="1">
    <source>
        <dbReference type="ARBA" id="ARBA00004370"/>
    </source>
</evidence>
<reference evidence="3 4" key="1">
    <citation type="submission" date="2019-05" db="EMBL/GenBank/DDBJ databases">
        <title>Genome sequences of Thalassotalea litorea 1K03283.</title>
        <authorList>
            <person name="Zhang D."/>
        </authorList>
    </citation>
    <scope>NUCLEOTIDE SEQUENCE [LARGE SCALE GENOMIC DNA]</scope>
    <source>
        <strain evidence="3 4">MCCC 1K03283</strain>
    </source>
</reference>
<evidence type="ECO:0000313" key="3">
    <source>
        <dbReference type="EMBL" id="TLU66299.1"/>
    </source>
</evidence>
<accession>A0A5R9INY6</accession>
<keyword evidence="2" id="KW-0472">Membrane</keyword>
<comment type="caution">
    <text evidence="3">The sequence shown here is derived from an EMBL/GenBank/DDBJ whole genome shotgun (WGS) entry which is preliminary data.</text>
</comment>
<evidence type="ECO:0000256" key="2">
    <source>
        <dbReference type="ARBA" id="ARBA00023136"/>
    </source>
</evidence>
<comment type="subcellular location">
    <subcellularLocation>
        <location evidence="1">Membrane</location>
    </subcellularLocation>
</comment>
<dbReference type="EMBL" id="VCBC01000005">
    <property type="protein sequence ID" value="TLU66299.1"/>
    <property type="molecule type" value="Genomic_DNA"/>
</dbReference>
<gene>
    <name evidence="3" type="ORF">FE810_06260</name>
</gene>
<name>A0A5R9INY6_9GAMM</name>
<dbReference type="AlphaFoldDB" id="A0A5R9INY6"/>
<dbReference type="OrthoDB" id="6291231at2"/>
<dbReference type="InterPro" id="IPR051407">
    <property type="entry name" value="Bact_OM_lipoprot/Surf_antigen"/>
</dbReference>
<dbReference type="RefSeq" id="WP_138319174.1">
    <property type="nucleotide sequence ID" value="NZ_VCBC01000005.1"/>
</dbReference>
<dbReference type="PANTHER" id="PTHR35603">
    <property type="match status" value="1"/>
</dbReference>
<dbReference type="PANTHER" id="PTHR35603:SF2">
    <property type="entry name" value="OUTER MEMBRANE LIPOPROTEIN"/>
    <property type="match status" value="1"/>
</dbReference>
<protein>
    <submittedName>
        <fullName evidence="3">Uncharacterized protein</fullName>
    </submittedName>
</protein>